<dbReference type="AlphaFoldDB" id="A0A933SB40"/>
<accession>A0A933SB40</accession>
<protein>
    <submittedName>
        <fullName evidence="2">HEAT repeat domain-containing protein</fullName>
    </submittedName>
</protein>
<dbReference type="InterPro" id="IPR004155">
    <property type="entry name" value="PBS_lyase_HEAT"/>
</dbReference>
<dbReference type="Pfam" id="PF13646">
    <property type="entry name" value="HEAT_2"/>
    <property type="match status" value="2"/>
</dbReference>
<feature type="region of interest" description="Disordered" evidence="1">
    <location>
        <begin position="557"/>
        <end position="580"/>
    </location>
</feature>
<dbReference type="Proteomes" id="UP000696931">
    <property type="component" value="Unassembled WGS sequence"/>
</dbReference>
<gene>
    <name evidence="2" type="ORF">HZA61_03005</name>
</gene>
<evidence type="ECO:0000313" key="2">
    <source>
        <dbReference type="EMBL" id="MBI5168435.1"/>
    </source>
</evidence>
<dbReference type="InterPro" id="IPR011989">
    <property type="entry name" value="ARM-like"/>
</dbReference>
<dbReference type="SMART" id="SM00567">
    <property type="entry name" value="EZ_HEAT"/>
    <property type="match status" value="4"/>
</dbReference>
<organism evidence="2 3">
    <name type="scientific">Eiseniibacteriota bacterium</name>
    <dbReference type="NCBI Taxonomy" id="2212470"/>
    <lineage>
        <taxon>Bacteria</taxon>
        <taxon>Candidatus Eiseniibacteriota</taxon>
    </lineage>
</organism>
<sequence>MSVISRTGRSGAASPPERTLTDASVKVAAGWIAQFARTLKTCRLYDAMNPTVIRFRDELSQAAYAMIRELGTVTYRFESDDVTVDGVSVHPARSRDDNLAYPFHRDGVRGITINGGVTSREIDAFVDCVLAVTGQNLDGDDLVTLLWEAHLTHMDVDYVPAQGDVGAGAPTPEEGAGALMPWPAANDAQKQPEEAPAQAPEGGTGKGRSEDWTLGDLTVEVEASFVELDAMAGHEIDRFRAEYAAEHRVSPVTAAVAIAQACVKADPTIDDRREIARFLPRVLRTALSSGAWAEAREALRMLRALGVREWSEETFRQELQQPVTVARVVEQLDKQGEAGAAEWLALADDLGDAGIDWMTLVLSESQQRDVRLGVAEALTDRCRDNPERLASWLTDGRWYVVRNIVHILGWIGGAQVAGLLQVALRHPDSRVREEVVVALGNVELKIARPLLIRAVDGAESKLFCQVLARLSAARDAATARWLFAFLQQERFEQRPPEERRAIYAALASVGGDEIVPELEAELVRQNWFDRSQEIHRHNVARILARIATPRACEALRTAAESKRPPVRQAAQSALDWMKGT</sequence>
<dbReference type="SUPFAM" id="SSF48371">
    <property type="entry name" value="ARM repeat"/>
    <property type="match status" value="2"/>
</dbReference>
<dbReference type="InterPro" id="IPR016024">
    <property type="entry name" value="ARM-type_fold"/>
</dbReference>
<evidence type="ECO:0000256" key="1">
    <source>
        <dbReference type="SAM" id="MobiDB-lite"/>
    </source>
</evidence>
<feature type="region of interest" description="Disordered" evidence="1">
    <location>
        <begin position="185"/>
        <end position="211"/>
    </location>
</feature>
<dbReference type="EMBL" id="JACRIW010000023">
    <property type="protein sequence ID" value="MBI5168435.1"/>
    <property type="molecule type" value="Genomic_DNA"/>
</dbReference>
<evidence type="ECO:0000313" key="3">
    <source>
        <dbReference type="Proteomes" id="UP000696931"/>
    </source>
</evidence>
<reference evidence="2" key="1">
    <citation type="submission" date="2020-07" db="EMBL/GenBank/DDBJ databases">
        <title>Huge and variable diversity of episymbiotic CPR bacteria and DPANN archaea in groundwater ecosystems.</title>
        <authorList>
            <person name="He C.Y."/>
            <person name="Keren R."/>
            <person name="Whittaker M."/>
            <person name="Farag I.F."/>
            <person name="Doudna J."/>
            <person name="Cate J.H.D."/>
            <person name="Banfield J.F."/>
        </authorList>
    </citation>
    <scope>NUCLEOTIDE SEQUENCE</scope>
    <source>
        <strain evidence="2">NC_groundwater_1813_Pr3_B-0.1um_71_17</strain>
    </source>
</reference>
<proteinExistence type="predicted"/>
<dbReference type="Gene3D" id="1.25.10.10">
    <property type="entry name" value="Leucine-rich Repeat Variant"/>
    <property type="match status" value="2"/>
</dbReference>
<comment type="caution">
    <text evidence="2">The sequence shown here is derived from an EMBL/GenBank/DDBJ whole genome shotgun (WGS) entry which is preliminary data.</text>
</comment>
<name>A0A933SB40_UNCEI</name>